<reference evidence="1" key="4">
    <citation type="journal article" date="2001" name="J. Biol. Chem.">
        <title>Mutational analysis and reconstituted expression of the biosynthetic genes involved in the formation of 3-amino-5-hydroxybenzoic acid, the starter unit of rifamycin biosynthesis in amycolatopsis Mediterranei S699.</title>
        <authorList>
            <person name="Yu T.W."/>
            <person name="Muller R."/>
            <person name="Muller M."/>
            <person name="Zhang X."/>
            <person name="Draeger G."/>
            <person name="Kim C.G."/>
            <person name="Leistner E."/>
            <person name="Floss H.G."/>
        </authorList>
    </citation>
    <scope>NUCLEOTIDE SEQUENCE</scope>
    <source>
        <strain evidence="1">S699</strain>
    </source>
</reference>
<name>O52543_AMYMD</name>
<reference evidence="1" key="5">
    <citation type="submission" date="2003-01" db="EMBL/GenBank/DDBJ databases">
        <authorList>
            <person name="Yu T."/>
            <person name="August P.R."/>
            <person name="Tang L."/>
            <person name="Yoon Y.J."/>
            <person name="Ning S."/>
            <person name="Mueller R."/>
            <person name="Taylor M."/>
            <person name="Kim C."/>
            <person name="Zhang X."/>
            <person name="Pogosova-Agadjanyan E.L."/>
            <person name="Tin A.M."/>
            <person name="Hutchinson C.R."/>
            <person name="Floss H.G."/>
        </authorList>
    </citation>
    <scope>NUCLEOTIDE SEQUENCE</scope>
    <source>
        <strain evidence="1">S699</strain>
    </source>
</reference>
<reference evidence="1" key="3">
    <citation type="submission" date="1998-01" db="EMBL/GenBank/DDBJ databases">
        <title>Rifamycin insusceptibility: exploring the rif gene cluster of Amycolatopsis mediterranei S699.</title>
        <authorList>
            <person name="Yu T.-W."/>
            <person name="Pogosova-Agadjanyan E.L."/>
            <person name="Kuan L.-Y."/>
            <person name="Bai L."/>
            <person name="Tin A.M."/>
            <person name="Adman E."/>
            <person name="Floss H.G."/>
        </authorList>
    </citation>
    <scope>NUCLEOTIDE SEQUENCE</scope>
    <source>
        <strain evidence="1">S699</strain>
    </source>
</reference>
<proteinExistence type="predicted"/>
<dbReference type="InterPro" id="IPR046030">
    <property type="entry name" value="DUF5988"/>
</dbReference>
<dbReference type="EMBL" id="AF040570">
    <property type="protein sequence ID" value="AAC01708.1"/>
    <property type="molecule type" value="Genomic_DNA"/>
</dbReference>
<dbReference type="Pfam" id="PF19450">
    <property type="entry name" value="DUF5988"/>
    <property type="match status" value="1"/>
</dbReference>
<protein>
    <submittedName>
        <fullName evidence="1">Uncharacterized protein</fullName>
    </submittedName>
</protein>
<sequence length="88" mass="9452">MQDRSVLGDPPKQVEAAMSVTQVKIALSGGPAELAPAHRSVDSGALENTLKIRHGAGYEHFVHGGEFQAVDGCDIAVFRWSHRTKIAE</sequence>
<reference evidence="1" key="1">
    <citation type="journal article" date="1998" name="Chem. Biol.">
        <title>Biosynthesis of the ansamycin antibiotic rifamycin: deductions from the molecular analysis of the rif biosynthetic gene cluster of Amycolatopsis mediterranei S699.</title>
        <authorList>
            <person name="August P.R."/>
            <person name="Tang L."/>
            <person name="Yoon Y.J."/>
            <person name="Ning S."/>
            <person name="Mueller R."/>
            <person name="Yu T.W."/>
            <person name="Taylor M."/>
            <person name="Hoffmann D."/>
            <person name="Kim C.G."/>
            <person name="Zhang X."/>
            <person name="Hutchinson C.R."/>
            <person name="Floss H.G."/>
        </authorList>
    </citation>
    <scope>NUCLEOTIDE SEQUENCE</scope>
    <source>
        <strain evidence="1">S699</strain>
    </source>
</reference>
<reference evidence="1" key="2">
    <citation type="journal article" date="1998" name="J. Biol. Chem.">
        <title>3-amino-5-hydroxybenzoic acid synthase, the terminal enzyme in the formation of the precursor of mC7N units in rifamycin and related antibiotics.</title>
        <authorList>
            <person name="Kim C.G."/>
            <person name="Yu T.W."/>
            <person name="Fryhle C.B."/>
            <person name="Handa S."/>
            <person name="Floss H.G."/>
        </authorList>
    </citation>
    <scope>NUCLEOTIDE SEQUENCE</scope>
    <source>
        <strain evidence="1">S699</strain>
    </source>
</reference>
<dbReference type="AlphaFoldDB" id="O52543"/>
<accession>O52543</accession>
<evidence type="ECO:0000313" key="1">
    <source>
        <dbReference type="EMBL" id="AAC01708.1"/>
    </source>
</evidence>
<organism evidence="1">
    <name type="scientific">Amycolatopsis mediterranei</name>
    <name type="common">Nocardia mediterranei</name>
    <dbReference type="NCBI Taxonomy" id="33910"/>
    <lineage>
        <taxon>Bacteria</taxon>
        <taxon>Bacillati</taxon>
        <taxon>Actinomycetota</taxon>
        <taxon>Actinomycetes</taxon>
        <taxon>Pseudonocardiales</taxon>
        <taxon>Pseudonocardiaceae</taxon>
        <taxon>Amycolatopsis</taxon>
    </lineage>
</organism>